<sequence>MSKGSLKRKGEGALWFRERWCISELLALLLNPIHPLVCKYSCKHPNETAEQSLVRMTVTHDEYPFDFMIPYNPKDWVLTGILENPPYSPVPFRPKVPFDLSKTDMIAICCEKVLCANNTEAAVRVAAVDRKLKVVFDKLVEPDQPVINYRTSITGLDCFTLVQRNATPLADIQVVFPNILHNLLSLFLFFFVLARQSLSSVFPQDKLLGLFHMQTIMVGHLLNSDLKALKMDHARVIDTSLVFNYDLSGGGIEKLPRPSLDHLCKSVLGCEIKKSPGRCVHKAVATMKLVLAILKRGPHTSVPLPEELASYTEAWRTHLCATT</sequence>
<evidence type="ECO:0000256" key="1">
    <source>
        <dbReference type="ARBA" id="ARBA00004123"/>
    </source>
</evidence>
<comment type="caution">
    <text evidence="7">The sequence shown here is derived from an EMBL/GenBank/DDBJ whole genome shotgun (WGS) entry which is preliminary data.</text>
</comment>
<evidence type="ECO:0000256" key="3">
    <source>
        <dbReference type="ARBA" id="ARBA00022722"/>
    </source>
</evidence>
<dbReference type="SMART" id="SM00479">
    <property type="entry name" value="EXOIII"/>
    <property type="match status" value="1"/>
</dbReference>
<dbReference type="SUPFAM" id="SSF53098">
    <property type="entry name" value="Ribonuclease H-like"/>
    <property type="match status" value="1"/>
</dbReference>
<reference evidence="7 8" key="1">
    <citation type="journal article" date="2020" name="BMC Genomics">
        <title>Intraspecific diversification of the crop wild relative Brassica cretica Lam. using demographic model selection.</title>
        <authorList>
            <person name="Kioukis A."/>
            <person name="Michalopoulou V.A."/>
            <person name="Briers L."/>
            <person name="Pirintsos S."/>
            <person name="Studholme D.J."/>
            <person name="Pavlidis P."/>
            <person name="Sarris P.F."/>
        </authorList>
    </citation>
    <scope>NUCLEOTIDE SEQUENCE [LARGE SCALE GENOMIC DNA]</scope>
    <source>
        <strain evidence="8">cv. PFS-1207/04</strain>
    </source>
</reference>
<dbReference type="InterPro" id="IPR012337">
    <property type="entry name" value="RNaseH-like_sf"/>
</dbReference>
<evidence type="ECO:0000313" key="7">
    <source>
        <dbReference type="EMBL" id="KAF3594880.1"/>
    </source>
</evidence>
<dbReference type="PANTHER" id="PTHR12801">
    <property type="entry name" value="RNA EXONUCLEASE REXO1 / RECO3 FAMILY MEMBER-RELATED"/>
    <property type="match status" value="1"/>
</dbReference>
<gene>
    <name evidence="7" type="ORF">DY000_02028023</name>
</gene>
<dbReference type="InterPro" id="IPR047021">
    <property type="entry name" value="REXO1/3/4-like"/>
</dbReference>
<feature type="domain" description="Exonuclease" evidence="6">
    <location>
        <begin position="104"/>
        <end position="299"/>
    </location>
</feature>
<dbReference type="Gene3D" id="3.30.420.10">
    <property type="entry name" value="Ribonuclease H-like superfamily/Ribonuclease H"/>
    <property type="match status" value="1"/>
</dbReference>
<evidence type="ECO:0000313" key="8">
    <source>
        <dbReference type="Proteomes" id="UP000266723"/>
    </source>
</evidence>
<evidence type="ECO:0000259" key="6">
    <source>
        <dbReference type="SMART" id="SM00479"/>
    </source>
</evidence>
<dbReference type="PANTHER" id="PTHR12801:SF115">
    <property type="entry name" value="FI18136P1-RELATED"/>
    <property type="match status" value="1"/>
</dbReference>
<dbReference type="EMBL" id="QGKV02000299">
    <property type="protein sequence ID" value="KAF3594880.1"/>
    <property type="molecule type" value="Genomic_DNA"/>
</dbReference>
<keyword evidence="5" id="KW-0539">Nucleus</keyword>
<dbReference type="InterPro" id="IPR036397">
    <property type="entry name" value="RNaseH_sf"/>
</dbReference>
<evidence type="ECO:0000256" key="2">
    <source>
        <dbReference type="ARBA" id="ARBA00006357"/>
    </source>
</evidence>
<proteinExistence type="inferred from homology"/>
<keyword evidence="4" id="KW-0378">Hydrolase</keyword>
<organism evidence="7 8">
    <name type="scientific">Brassica cretica</name>
    <name type="common">Mustard</name>
    <dbReference type="NCBI Taxonomy" id="69181"/>
    <lineage>
        <taxon>Eukaryota</taxon>
        <taxon>Viridiplantae</taxon>
        <taxon>Streptophyta</taxon>
        <taxon>Embryophyta</taxon>
        <taxon>Tracheophyta</taxon>
        <taxon>Spermatophyta</taxon>
        <taxon>Magnoliopsida</taxon>
        <taxon>eudicotyledons</taxon>
        <taxon>Gunneridae</taxon>
        <taxon>Pentapetalae</taxon>
        <taxon>rosids</taxon>
        <taxon>malvids</taxon>
        <taxon>Brassicales</taxon>
        <taxon>Brassicaceae</taxon>
        <taxon>Brassiceae</taxon>
        <taxon>Brassica</taxon>
    </lineage>
</organism>
<keyword evidence="8" id="KW-1185">Reference proteome</keyword>
<keyword evidence="3" id="KW-0540">Nuclease</keyword>
<dbReference type="InterPro" id="IPR013520">
    <property type="entry name" value="Ribonucl_H"/>
</dbReference>
<dbReference type="Proteomes" id="UP000266723">
    <property type="component" value="Unassembled WGS sequence"/>
</dbReference>
<evidence type="ECO:0000256" key="5">
    <source>
        <dbReference type="ARBA" id="ARBA00023242"/>
    </source>
</evidence>
<protein>
    <recommendedName>
        <fullName evidence="6">Exonuclease domain-containing protein</fullName>
    </recommendedName>
</protein>
<accession>A0ABQ7EET2</accession>
<comment type="similarity">
    <text evidence="2">Belongs to the REXO1/REXO3 family.</text>
</comment>
<name>A0ABQ7EET2_BRACR</name>
<evidence type="ECO:0000256" key="4">
    <source>
        <dbReference type="ARBA" id="ARBA00022801"/>
    </source>
</evidence>
<comment type="subcellular location">
    <subcellularLocation>
        <location evidence="1">Nucleus</location>
    </subcellularLocation>
</comment>